<dbReference type="PANTHER" id="PTHR11373:SF4">
    <property type="entry name" value="DEOXYNUCLEOSIDE TRIPHOSPHATE TRIPHOSPHOHYDROLASE SAMHD1"/>
    <property type="match status" value="1"/>
</dbReference>
<dbReference type="SUPFAM" id="SSF109604">
    <property type="entry name" value="HD-domain/PDEase-like"/>
    <property type="match status" value="1"/>
</dbReference>
<dbReference type="EMBL" id="JAAKFY010000002">
    <property type="protein sequence ID" value="KAF3860558.1"/>
    <property type="molecule type" value="Genomic_DNA"/>
</dbReference>
<evidence type="ECO:0000313" key="2">
    <source>
        <dbReference type="Proteomes" id="UP000518266"/>
    </source>
</evidence>
<dbReference type="PANTHER" id="PTHR11373">
    <property type="entry name" value="DEOXYNUCLEOSIDE TRIPHOSPHATE TRIPHOSPHOHYDROLASE"/>
    <property type="match status" value="1"/>
</dbReference>
<dbReference type="GO" id="GO:0008832">
    <property type="term" value="F:dGTPase activity"/>
    <property type="evidence" value="ECO:0007669"/>
    <property type="project" value="TreeGrafter"/>
</dbReference>
<dbReference type="OrthoDB" id="9991235at2759"/>
<dbReference type="AlphaFoldDB" id="A0A7J5ZJP2"/>
<dbReference type="GO" id="GO:0045088">
    <property type="term" value="P:regulation of innate immune response"/>
    <property type="evidence" value="ECO:0007669"/>
    <property type="project" value="TreeGrafter"/>
</dbReference>
<evidence type="ECO:0000313" key="1">
    <source>
        <dbReference type="EMBL" id="KAF3860558.1"/>
    </source>
</evidence>
<dbReference type="GO" id="GO:0051607">
    <property type="term" value="P:defense response to virus"/>
    <property type="evidence" value="ECO:0007669"/>
    <property type="project" value="TreeGrafter"/>
</dbReference>
<reference evidence="1 2" key="1">
    <citation type="submission" date="2020-03" db="EMBL/GenBank/DDBJ databases">
        <title>Dissostichus mawsoni Genome sequencing and assembly.</title>
        <authorList>
            <person name="Park H."/>
        </authorList>
    </citation>
    <scope>NUCLEOTIDE SEQUENCE [LARGE SCALE GENOMIC DNA]</scope>
    <source>
        <strain evidence="1">DM0001</strain>
        <tissue evidence="1">Muscle</tissue>
    </source>
</reference>
<dbReference type="Proteomes" id="UP000518266">
    <property type="component" value="Unassembled WGS sequence"/>
</dbReference>
<protein>
    <submittedName>
        <fullName evidence="1">Uncharacterized protein</fullName>
    </submittedName>
</protein>
<comment type="caution">
    <text evidence="1">The sequence shown here is derived from an EMBL/GenBank/DDBJ whole genome shotgun (WGS) entry which is preliminary data.</text>
</comment>
<sequence>MFDHLLKMRSNEELQWMMKAYGLKLPEDLYKGRPEKSFLYEIVANKRSGIGTATTGHQEHNFDHGRFIKFARVCEVDGQKHICTRDKDHRGLLKADEHIQIKCSGGRMFTLSTAIDDMEAYTKLTDCVFHQILNSTEDNLREAREILTTSETLSPHTI</sequence>
<organism evidence="1 2">
    <name type="scientific">Dissostichus mawsoni</name>
    <name type="common">Antarctic cod</name>
    <dbReference type="NCBI Taxonomy" id="36200"/>
    <lineage>
        <taxon>Eukaryota</taxon>
        <taxon>Metazoa</taxon>
        <taxon>Chordata</taxon>
        <taxon>Craniata</taxon>
        <taxon>Vertebrata</taxon>
        <taxon>Euteleostomi</taxon>
        <taxon>Actinopterygii</taxon>
        <taxon>Neopterygii</taxon>
        <taxon>Teleostei</taxon>
        <taxon>Neoteleostei</taxon>
        <taxon>Acanthomorphata</taxon>
        <taxon>Eupercaria</taxon>
        <taxon>Perciformes</taxon>
        <taxon>Notothenioidei</taxon>
        <taxon>Nototheniidae</taxon>
        <taxon>Dissostichus</taxon>
    </lineage>
</organism>
<gene>
    <name evidence="1" type="ORF">F7725_000813</name>
</gene>
<name>A0A7J5ZJP2_DISMA</name>
<dbReference type="GO" id="GO:0005634">
    <property type="term" value="C:nucleus"/>
    <property type="evidence" value="ECO:0007669"/>
    <property type="project" value="TreeGrafter"/>
</dbReference>
<dbReference type="Gene3D" id="1.10.3210.10">
    <property type="entry name" value="Hypothetical protein af1432"/>
    <property type="match status" value="2"/>
</dbReference>
<accession>A0A7J5ZJP2</accession>
<dbReference type="GO" id="GO:0006203">
    <property type="term" value="P:dGTP catabolic process"/>
    <property type="evidence" value="ECO:0007669"/>
    <property type="project" value="TreeGrafter"/>
</dbReference>
<keyword evidence="2" id="KW-1185">Reference proteome</keyword>
<dbReference type="InterPro" id="IPR050135">
    <property type="entry name" value="dGTPase-like"/>
</dbReference>
<proteinExistence type="predicted"/>